<dbReference type="PANTHER" id="PTHR42894:SF1">
    <property type="entry name" value="N-(5'-PHOSPHORIBOSYL)ANTHRANILATE ISOMERASE"/>
    <property type="match status" value="1"/>
</dbReference>
<dbReference type="Proteomes" id="UP000713222">
    <property type="component" value="Unassembled WGS sequence"/>
</dbReference>
<comment type="pathway">
    <text evidence="2 9">Amino-acid biosynthesis; L-tryptophan biosynthesis; L-tryptophan from chorismate: step 3/5.</text>
</comment>
<proteinExistence type="inferred from homology"/>
<dbReference type="InterPro" id="IPR001240">
    <property type="entry name" value="PRAI_dom"/>
</dbReference>
<dbReference type="GO" id="GO:0004640">
    <property type="term" value="F:phosphoribosylanthranilate isomerase activity"/>
    <property type="evidence" value="ECO:0007669"/>
    <property type="project" value="UniProtKB-UniRule"/>
</dbReference>
<evidence type="ECO:0000256" key="3">
    <source>
        <dbReference type="ARBA" id="ARBA00012572"/>
    </source>
</evidence>
<keyword evidence="7 9" id="KW-0057">Aromatic amino acid biosynthesis</keyword>
<comment type="caution">
    <text evidence="11">The sequence shown here is derived from an EMBL/GenBank/DDBJ whole genome shotgun (WGS) entry which is preliminary data.</text>
</comment>
<evidence type="ECO:0000256" key="7">
    <source>
        <dbReference type="ARBA" id="ARBA00023141"/>
    </source>
</evidence>
<keyword evidence="8 9" id="KW-0413">Isomerase</keyword>
<dbReference type="AlphaFoldDB" id="A0A964V3H6"/>
<dbReference type="SUPFAM" id="SSF51366">
    <property type="entry name" value="Ribulose-phoshate binding barrel"/>
    <property type="match status" value="1"/>
</dbReference>
<evidence type="ECO:0000256" key="5">
    <source>
        <dbReference type="ARBA" id="ARBA00022605"/>
    </source>
</evidence>
<keyword evidence="5 9" id="KW-0028">Amino-acid biosynthesis</keyword>
<dbReference type="PANTHER" id="PTHR42894">
    <property type="entry name" value="N-(5'-PHOSPHORIBOSYL)ANTHRANILATE ISOMERASE"/>
    <property type="match status" value="1"/>
</dbReference>
<comment type="catalytic activity">
    <reaction evidence="1 9">
        <text>N-(5-phospho-beta-D-ribosyl)anthranilate = 1-(2-carboxyphenylamino)-1-deoxy-D-ribulose 5-phosphate</text>
        <dbReference type="Rhea" id="RHEA:21540"/>
        <dbReference type="ChEBI" id="CHEBI:18277"/>
        <dbReference type="ChEBI" id="CHEBI:58613"/>
        <dbReference type="EC" id="5.3.1.24"/>
    </reaction>
</comment>
<evidence type="ECO:0000259" key="10">
    <source>
        <dbReference type="Pfam" id="PF00697"/>
    </source>
</evidence>
<organism evidence="11 12">
    <name type="scientific">Candidatus Fonsibacter lacus</name>
    <dbReference type="NCBI Taxonomy" id="2576439"/>
    <lineage>
        <taxon>Bacteria</taxon>
        <taxon>Pseudomonadati</taxon>
        <taxon>Pseudomonadota</taxon>
        <taxon>Alphaproteobacteria</taxon>
        <taxon>Candidatus Pelagibacterales</taxon>
        <taxon>Candidatus Pelagibacterales incertae sedis</taxon>
        <taxon>Candidatus Fonsibacter</taxon>
    </lineage>
</organism>
<dbReference type="Pfam" id="PF00697">
    <property type="entry name" value="PRAI"/>
    <property type="match status" value="1"/>
</dbReference>
<evidence type="ECO:0000256" key="8">
    <source>
        <dbReference type="ARBA" id="ARBA00023235"/>
    </source>
</evidence>
<accession>A0A964V3H6</accession>
<dbReference type="Gene3D" id="3.20.20.70">
    <property type="entry name" value="Aldolase class I"/>
    <property type="match status" value="1"/>
</dbReference>
<dbReference type="InterPro" id="IPR013785">
    <property type="entry name" value="Aldolase_TIM"/>
</dbReference>
<feature type="domain" description="N-(5'phosphoribosyl) anthranilate isomerase (PRAI)" evidence="10">
    <location>
        <begin position="5"/>
        <end position="198"/>
    </location>
</feature>
<dbReference type="EC" id="5.3.1.24" evidence="3 9"/>
<evidence type="ECO:0000256" key="9">
    <source>
        <dbReference type="HAMAP-Rule" id="MF_00135"/>
    </source>
</evidence>
<evidence type="ECO:0000256" key="2">
    <source>
        <dbReference type="ARBA" id="ARBA00004664"/>
    </source>
</evidence>
<evidence type="ECO:0000256" key="4">
    <source>
        <dbReference type="ARBA" id="ARBA00022272"/>
    </source>
</evidence>
<dbReference type="EMBL" id="RGET01000165">
    <property type="protein sequence ID" value="NBN88556.1"/>
    <property type="molecule type" value="Genomic_DNA"/>
</dbReference>
<dbReference type="HAMAP" id="MF_00135">
    <property type="entry name" value="PRAI"/>
    <property type="match status" value="1"/>
</dbReference>
<comment type="similarity">
    <text evidence="9">Belongs to the TrpF family.</text>
</comment>
<dbReference type="InterPro" id="IPR011060">
    <property type="entry name" value="RibuloseP-bd_barrel"/>
</dbReference>
<name>A0A964V3H6_9PROT</name>
<gene>
    <name evidence="9" type="primary">trpF</name>
    <name evidence="11" type="ORF">EBV32_05675</name>
</gene>
<evidence type="ECO:0000313" key="11">
    <source>
        <dbReference type="EMBL" id="NBN88556.1"/>
    </source>
</evidence>
<reference evidence="11" key="1">
    <citation type="submission" date="2018-10" db="EMBL/GenBank/DDBJ databases">
        <title>Iterative Subtractive Binning of Freshwater Chronoseries Metagenomes Recovers Nearly Complete Genomes from over Four Hundred Novel Species.</title>
        <authorList>
            <person name="Rodriguez-R L.M."/>
            <person name="Tsementzi D."/>
            <person name="Luo C."/>
            <person name="Konstantinidis K.T."/>
        </authorList>
    </citation>
    <scope>NUCLEOTIDE SEQUENCE</scope>
    <source>
        <strain evidence="11">WB7_6_001</strain>
    </source>
</reference>
<evidence type="ECO:0000256" key="1">
    <source>
        <dbReference type="ARBA" id="ARBA00001164"/>
    </source>
</evidence>
<keyword evidence="6 9" id="KW-0822">Tryptophan biosynthesis</keyword>
<evidence type="ECO:0000313" key="12">
    <source>
        <dbReference type="Proteomes" id="UP000713222"/>
    </source>
</evidence>
<protein>
    <recommendedName>
        <fullName evidence="4 9">N-(5'-phosphoribosyl)anthranilate isomerase</fullName>
        <shortName evidence="9">PRAI</shortName>
        <ecNumber evidence="3 9">5.3.1.24</ecNumber>
    </recommendedName>
</protein>
<dbReference type="GO" id="GO:0000162">
    <property type="term" value="P:L-tryptophan biosynthetic process"/>
    <property type="evidence" value="ECO:0007669"/>
    <property type="project" value="UniProtKB-UniRule"/>
</dbReference>
<evidence type="ECO:0000256" key="6">
    <source>
        <dbReference type="ARBA" id="ARBA00022822"/>
    </source>
</evidence>
<dbReference type="InterPro" id="IPR044643">
    <property type="entry name" value="TrpF_fam"/>
</dbReference>
<sequence length="202" mass="23098">MHPKVKICGMTNAETIQTAIKHKVDYLGFVFYPKSPRNLTPDQAKELTKNIPENVKRIAVLVNAKDEFIEQIKDYFDCFQLHGHEDVKRIKELKQKFNKGIIKAIRVTDEASARTFSQFEDEVEMLIFDSPAMEKTAKFDWQILNKLKITKPYLVAGSININNVDEILKYNPYGIDVSAGVESSVGVKSNEKIIEFLDKVKS</sequence>
<dbReference type="CDD" id="cd00405">
    <property type="entry name" value="PRAI"/>
    <property type="match status" value="1"/>
</dbReference>